<evidence type="ECO:0000256" key="1">
    <source>
        <dbReference type="ARBA" id="ARBA00004651"/>
    </source>
</evidence>
<accession>A0A6B3BP38</accession>
<feature type="transmembrane region" description="Helical" evidence="7">
    <location>
        <begin position="100"/>
        <end position="119"/>
    </location>
</feature>
<evidence type="ECO:0000256" key="2">
    <source>
        <dbReference type="ARBA" id="ARBA00022475"/>
    </source>
</evidence>
<evidence type="ECO:0000256" key="7">
    <source>
        <dbReference type="SAM" id="Phobius"/>
    </source>
</evidence>
<reference evidence="9" key="1">
    <citation type="submission" date="2020-01" db="EMBL/GenBank/DDBJ databases">
        <title>Insect and environment-associated Actinomycetes.</title>
        <authorList>
            <person name="Currrie C."/>
            <person name="Chevrette M."/>
            <person name="Carlson C."/>
            <person name="Stubbendieck R."/>
            <person name="Wendt-Pienkowski E."/>
        </authorList>
    </citation>
    <scope>NUCLEOTIDE SEQUENCE</scope>
    <source>
        <strain evidence="9">SID12501</strain>
    </source>
</reference>
<dbReference type="GO" id="GO:0005886">
    <property type="term" value="C:plasma membrane"/>
    <property type="evidence" value="ECO:0007669"/>
    <property type="project" value="UniProtKB-SubCell"/>
</dbReference>
<feature type="transmembrane region" description="Helical" evidence="7">
    <location>
        <begin position="278"/>
        <end position="297"/>
    </location>
</feature>
<dbReference type="EMBL" id="JAAGLU010000007">
    <property type="protein sequence ID" value="NEC86121.1"/>
    <property type="molecule type" value="Genomic_DNA"/>
</dbReference>
<sequence length="356" mass="37517">MIMTTTSDISAYGDTYSAAVGPLGSMGGLFSIEVLYSLGAGVAVGGGLALLAVAIRGLPVKPEHEKQKATERANELIRFAGQRGSLAALVGLAVLLLTRWAVAGIAAGVLVFFWDRLFGGAAEERAGMRRVEALASWTESLRDTIAGAVGLEQAIPASARAAAPVLRPHLDAMVDRLRSRTPLPDALQQLADEIDDASADIIVAALILNSRLRGPGLRQVLGALAKSAREEVDMRNRVMAQRSSTRRSVQIVVVVSVGFVLGLAIFNREFVEPYGTPIGQVVLAGVCGLFALGFWWLRKLSSIETPERFLVRDDTSVRFVRPPGTSAKGAQGGQGAQGQPPYGAGPGPGAEEGVRR</sequence>
<feature type="transmembrane region" description="Helical" evidence="7">
    <location>
        <begin position="34"/>
        <end position="55"/>
    </location>
</feature>
<comment type="subcellular location">
    <subcellularLocation>
        <location evidence="1">Cell membrane</location>
        <topology evidence="1">Multi-pass membrane protein</topology>
    </subcellularLocation>
</comment>
<keyword evidence="4 7" id="KW-1133">Transmembrane helix</keyword>
<keyword evidence="2" id="KW-1003">Cell membrane</keyword>
<dbReference type="InterPro" id="IPR018076">
    <property type="entry name" value="T2SS_GspF_dom"/>
</dbReference>
<evidence type="ECO:0000256" key="6">
    <source>
        <dbReference type="SAM" id="MobiDB-lite"/>
    </source>
</evidence>
<organism evidence="9">
    <name type="scientific">Streptomyces sp. SID12501</name>
    <dbReference type="NCBI Taxonomy" id="2706042"/>
    <lineage>
        <taxon>Bacteria</taxon>
        <taxon>Bacillati</taxon>
        <taxon>Actinomycetota</taxon>
        <taxon>Actinomycetes</taxon>
        <taxon>Kitasatosporales</taxon>
        <taxon>Streptomycetaceae</taxon>
        <taxon>Streptomyces</taxon>
    </lineage>
</organism>
<keyword evidence="5 7" id="KW-0472">Membrane</keyword>
<dbReference type="Pfam" id="PF00482">
    <property type="entry name" value="T2SSF"/>
    <property type="match status" value="1"/>
</dbReference>
<dbReference type="PANTHER" id="PTHR35007:SF3">
    <property type="entry name" value="POSSIBLE CONSERVED ALANINE RICH MEMBRANE PROTEIN"/>
    <property type="match status" value="1"/>
</dbReference>
<evidence type="ECO:0000256" key="5">
    <source>
        <dbReference type="ARBA" id="ARBA00023136"/>
    </source>
</evidence>
<dbReference type="AlphaFoldDB" id="A0A6B3BP38"/>
<name>A0A6B3BP38_9ACTN</name>
<feature type="domain" description="Type II secretion system protein GspF" evidence="8">
    <location>
        <begin position="138"/>
        <end position="261"/>
    </location>
</feature>
<feature type="region of interest" description="Disordered" evidence="6">
    <location>
        <begin position="321"/>
        <end position="356"/>
    </location>
</feature>
<feature type="transmembrane region" description="Helical" evidence="7">
    <location>
        <begin position="249"/>
        <end position="266"/>
    </location>
</feature>
<evidence type="ECO:0000256" key="4">
    <source>
        <dbReference type="ARBA" id="ARBA00022989"/>
    </source>
</evidence>
<dbReference type="PANTHER" id="PTHR35007">
    <property type="entry name" value="INTEGRAL MEMBRANE PROTEIN-RELATED"/>
    <property type="match status" value="1"/>
</dbReference>
<comment type="caution">
    <text evidence="9">The sequence shown here is derived from an EMBL/GenBank/DDBJ whole genome shotgun (WGS) entry which is preliminary data.</text>
</comment>
<protein>
    <submittedName>
        <fullName evidence="9">Type II secretion system protein</fullName>
    </submittedName>
</protein>
<evidence type="ECO:0000259" key="8">
    <source>
        <dbReference type="Pfam" id="PF00482"/>
    </source>
</evidence>
<proteinExistence type="predicted"/>
<evidence type="ECO:0000256" key="3">
    <source>
        <dbReference type="ARBA" id="ARBA00022692"/>
    </source>
</evidence>
<gene>
    <name evidence="9" type="ORF">G3I71_09870</name>
</gene>
<dbReference type="RefSeq" id="WP_164313586.1">
    <property type="nucleotide sequence ID" value="NZ_JAAGLU010000007.1"/>
</dbReference>
<keyword evidence="3 7" id="KW-0812">Transmembrane</keyword>
<evidence type="ECO:0000313" key="9">
    <source>
        <dbReference type="EMBL" id="NEC86121.1"/>
    </source>
</evidence>